<name>A0A9J6RFR1_9BACI</name>
<keyword evidence="3" id="KW-1185">Reference proteome</keyword>
<proteinExistence type="predicted"/>
<feature type="chain" id="PRO_5039923610" description="Peptidase C39-like domain-containing protein" evidence="1">
    <location>
        <begin position="28"/>
        <end position="164"/>
    </location>
</feature>
<dbReference type="Proteomes" id="UP001084197">
    <property type="component" value="Unassembled WGS sequence"/>
</dbReference>
<reference evidence="2" key="1">
    <citation type="submission" date="2022-11" db="EMBL/GenBank/DDBJ databases">
        <title>WGS of Natronobacillus azotifigens 24KS-1, an anaerobic diazotrophic haloalkaliphile from soda-rich habitats.</title>
        <authorList>
            <person name="Sorokin D.Y."/>
            <person name="Merkel A.Y."/>
        </authorList>
    </citation>
    <scope>NUCLEOTIDE SEQUENCE</scope>
    <source>
        <strain evidence="2">24KS-1</strain>
    </source>
</reference>
<dbReference type="RefSeq" id="WP_268781030.1">
    <property type="nucleotide sequence ID" value="NZ_JAPRAT010000031.1"/>
</dbReference>
<evidence type="ECO:0008006" key="4">
    <source>
        <dbReference type="Google" id="ProtNLM"/>
    </source>
</evidence>
<gene>
    <name evidence="2" type="ORF">OWO01_13700</name>
</gene>
<sequence>MKILKRIKLSILLFVLLLFVVPSSIFAAGTGDDPKPTKNIPTTEDLRELERKSTLVENHLSNQYTISANGEMKTLGVTAFKQSTGYWCGPATVKQVIHFFRNISGTQQFYADRLGTTTAGTDFSKIPGVLNSYQTENRYIYQSYNSNEFLSWRSALILSRSNRP</sequence>
<evidence type="ECO:0000256" key="1">
    <source>
        <dbReference type="SAM" id="SignalP"/>
    </source>
</evidence>
<organism evidence="2 3">
    <name type="scientific">Natronobacillus azotifigens</name>
    <dbReference type="NCBI Taxonomy" id="472978"/>
    <lineage>
        <taxon>Bacteria</taxon>
        <taxon>Bacillati</taxon>
        <taxon>Bacillota</taxon>
        <taxon>Bacilli</taxon>
        <taxon>Bacillales</taxon>
        <taxon>Bacillaceae</taxon>
        <taxon>Natronobacillus</taxon>
    </lineage>
</organism>
<accession>A0A9J6RFR1</accession>
<feature type="signal peptide" evidence="1">
    <location>
        <begin position="1"/>
        <end position="27"/>
    </location>
</feature>
<evidence type="ECO:0000313" key="3">
    <source>
        <dbReference type="Proteomes" id="UP001084197"/>
    </source>
</evidence>
<evidence type="ECO:0000313" key="2">
    <source>
        <dbReference type="EMBL" id="MCZ0704261.1"/>
    </source>
</evidence>
<keyword evidence="1" id="KW-0732">Signal</keyword>
<protein>
    <recommendedName>
        <fullName evidence="4">Peptidase C39-like domain-containing protein</fullName>
    </recommendedName>
</protein>
<comment type="caution">
    <text evidence="2">The sequence shown here is derived from an EMBL/GenBank/DDBJ whole genome shotgun (WGS) entry which is preliminary data.</text>
</comment>
<dbReference type="AlphaFoldDB" id="A0A9J6RFR1"/>
<dbReference type="EMBL" id="JAPRAT010000031">
    <property type="protein sequence ID" value="MCZ0704261.1"/>
    <property type="molecule type" value="Genomic_DNA"/>
</dbReference>